<protein>
    <submittedName>
        <fullName evidence="2">Putative vacuolar protein sorting-associated protein TDA6</fullName>
    </submittedName>
</protein>
<dbReference type="VEuPathDB" id="FungiDB:AB675_11313"/>
<comment type="caution">
    <text evidence="2">The sequence shown here is derived from an EMBL/GenBank/DDBJ whole genome shotgun (WGS) entry which is preliminary data.</text>
</comment>
<reference evidence="2 3" key="1">
    <citation type="submission" date="2015-06" db="EMBL/GenBank/DDBJ databases">
        <title>Draft genome of the ant-associated black yeast Phialophora attae CBS 131958.</title>
        <authorList>
            <person name="Moreno L.F."/>
            <person name="Stielow B.J."/>
            <person name="de Hoog S."/>
            <person name="Vicente V.A."/>
            <person name="Weiss V.A."/>
            <person name="de Vries M."/>
            <person name="Cruz L.M."/>
            <person name="Souza E.M."/>
        </authorList>
    </citation>
    <scope>NUCLEOTIDE SEQUENCE [LARGE SCALE GENOMIC DNA]</scope>
    <source>
        <strain evidence="2 3">CBS 131958</strain>
    </source>
</reference>
<dbReference type="PANTHER" id="PTHR48220">
    <property type="match status" value="1"/>
</dbReference>
<evidence type="ECO:0000313" key="2">
    <source>
        <dbReference type="EMBL" id="KPI40011.1"/>
    </source>
</evidence>
<dbReference type="AlphaFoldDB" id="A0A0N0NM38"/>
<evidence type="ECO:0000256" key="1">
    <source>
        <dbReference type="SAM" id="SignalP"/>
    </source>
</evidence>
<dbReference type="InterPro" id="IPR053102">
    <property type="entry name" value="VPS_Associated"/>
</dbReference>
<dbReference type="PANTHER" id="PTHR48220:SF1">
    <property type="entry name" value="VACUOLAR PROTEIN SORTING-ASSOCIATED PROTEIN 62-RELATED"/>
    <property type="match status" value="1"/>
</dbReference>
<dbReference type="Pfam" id="PF06101">
    <property type="entry name" value="Vps62"/>
    <property type="match status" value="1"/>
</dbReference>
<dbReference type="GO" id="GO:0000329">
    <property type="term" value="C:fungal-type vacuole membrane"/>
    <property type="evidence" value="ECO:0007669"/>
    <property type="project" value="TreeGrafter"/>
</dbReference>
<dbReference type="GeneID" id="28732027"/>
<dbReference type="EMBL" id="LFJN01000013">
    <property type="protein sequence ID" value="KPI40011.1"/>
    <property type="molecule type" value="Genomic_DNA"/>
</dbReference>
<keyword evidence="3" id="KW-1185">Reference proteome</keyword>
<gene>
    <name evidence="2" type="ORF">AB675_11313</name>
</gene>
<dbReference type="OrthoDB" id="188042at2759"/>
<accession>A0A0N0NM38</accession>
<feature type="chain" id="PRO_5005856937" evidence="1">
    <location>
        <begin position="17"/>
        <end position="347"/>
    </location>
</feature>
<keyword evidence="1" id="KW-0732">Signal</keyword>
<name>A0A0N0NM38_9EURO</name>
<dbReference type="RefSeq" id="XP_017999974.1">
    <property type="nucleotide sequence ID" value="XM_018140147.1"/>
</dbReference>
<organism evidence="2 3">
    <name type="scientific">Cyphellophora attinorum</name>
    <dbReference type="NCBI Taxonomy" id="1664694"/>
    <lineage>
        <taxon>Eukaryota</taxon>
        <taxon>Fungi</taxon>
        <taxon>Dikarya</taxon>
        <taxon>Ascomycota</taxon>
        <taxon>Pezizomycotina</taxon>
        <taxon>Eurotiomycetes</taxon>
        <taxon>Chaetothyriomycetidae</taxon>
        <taxon>Chaetothyriales</taxon>
        <taxon>Cyphellophoraceae</taxon>
        <taxon>Cyphellophora</taxon>
    </lineage>
</organism>
<dbReference type="InterPro" id="IPR009291">
    <property type="entry name" value="Vps62"/>
</dbReference>
<evidence type="ECO:0000313" key="3">
    <source>
        <dbReference type="Proteomes" id="UP000038010"/>
    </source>
</evidence>
<feature type="signal peptide" evidence="1">
    <location>
        <begin position="1"/>
        <end position="16"/>
    </location>
</feature>
<proteinExistence type="predicted"/>
<dbReference type="GO" id="GO:0006623">
    <property type="term" value="P:protein targeting to vacuole"/>
    <property type="evidence" value="ECO:0007669"/>
    <property type="project" value="TreeGrafter"/>
</dbReference>
<sequence length="347" mass="37211">MHVLIALIGLLDLGSASPTPKRDTSVPQYVLDYAPLVRLDTTDKFLPTDIASVLANTHPTDGKGVSLNVSGPLTLANLDRLQGEDVFLTSNEGIQTIDQGGVPWTLGVLPDASGNTTGATASVIITAAKDGDILDAFYFYFYGYNKGLAPFGITGFEFGDHVGDWEHNITGEPQAIWFSQHSSGQAFEFDAITKDSSGNRPIVYSARGDHANYATAGTQPTIIPDLPFSVILPDITSDGPQWDPLKSSWFYSFDVASKAFTPIPDPVTSAAPPPVNWLSFVGRWGNPQLPEDAPGQLVLLGQSRFDAGPTGPIDKRLDRERVCNVDDDEPCVVLTTLTLGTEFGPEA</sequence>
<dbReference type="Proteomes" id="UP000038010">
    <property type="component" value="Unassembled WGS sequence"/>
</dbReference>